<feature type="compositionally biased region" description="Basic and acidic residues" evidence="1">
    <location>
        <begin position="80"/>
        <end position="89"/>
    </location>
</feature>
<accession>A0A444XL32</accession>
<dbReference type="AlphaFoldDB" id="A0A444XL32"/>
<evidence type="ECO:0000313" key="2">
    <source>
        <dbReference type="EMBL" id="RYQ90417.1"/>
    </source>
</evidence>
<name>A0A444XL32_ARAHY</name>
<sequence>MFIATRTSRKRKEVDEETQMAVEDFQHRQAAGETEEEAFEALFGKEQPGRIRLYGRSVTKTDLKKYVEINEIKNQHKEEVSSLKDKLGHMEAQQQKQEAKQQKQDEEIHGLRNMIKLLLQRSEPGMRPEELEALLQDAQQSPIDANSGHGSIHFPNLDVVCPYLFLIP</sequence>
<feature type="region of interest" description="Disordered" evidence="1">
    <location>
        <begin position="80"/>
        <end position="105"/>
    </location>
</feature>
<dbReference type="EMBL" id="SDMP01000019">
    <property type="protein sequence ID" value="RYQ90417.1"/>
    <property type="molecule type" value="Genomic_DNA"/>
</dbReference>
<reference evidence="2 3" key="1">
    <citation type="submission" date="2019-01" db="EMBL/GenBank/DDBJ databases">
        <title>Sequencing of cultivated peanut Arachis hypogaea provides insights into genome evolution and oil improvement.</title>
        <authorList>
            <person name="Chen X."/>
        </authorList>
    </citation>
    <scope>NUCLEOTIDE SEQUENCE [LARGE SCALE GENOMIC DNA]</scope>
    <source>
        <strain evidence="3">cv. Fuhuasheng</strain>
        <tissue evidence="2">Leaves</tissue>
    </source>
</reference>
<evidence type="ECO:0000256" key="1">
    <source>
        <dbReference type="SAM" id="MobiDB-lite"/>
    </source>
</evidence>
<proteinExistence type="predicted"/>
<keyword evidence="3" id="KW-1185">Reference proteome</keyword>
<protein>
    <submittedName>
        <fullName evidence="2">Uncharacterized protein</fullName>
    </submittedName>
</protein>
<organism evidence="2 3">
    <name type="scientific">Arachis hypogaea</name>
    <name type="common">Peanut</name>
    <dbReference type="NCBI Taxonomy" id="3818"/>
    <lineage>
        <taxon>Eukaryota</taxon>
        <taxon>Viridiplantae</taxon>
        <taxon>Streptophyta</taxon>
        <taxon>Embryophyta</taxon>
        <taxon>Tracheophyta</taxon>
        <taxon>Spermatophyta</taxon>
        <taxon>Magnoliopsida</taxon>
        <taxon>eudicotyledons</taxon>
        <taxon>Gunneridae</taxon>
        <taxon>Pentapetalae</taxon>
        <taxon>rosids</taxon>
        <taxon>fabids</taxon>
        <taxon>Fabales</taxon>
        <taxon>Fabaceae</taxon>
        <taxon>Papilionoideae</taxon>
        <taxon>50 kb inversion clade</taxon>
        <taxon>dalbergioids sensu lato</taxon>
        <taxon>Dalbergieae</taxon>
        <taxon>Pterocarpus clade</taxon>
        <taxon>Arachis</taxon>
    </lineage>
</organism>
<comment type="caution">
    <text evidence="2">The sequence shown here is derived from an EMBL/GenBank/DDBJ whole genome shotgun (WGS) entry which is preliminary data.</text>
</comment>
<evidence type="ECO:0000313" key="3">
    <source>
        <dbReference type="Proteomes" id="UP000289738"/>
    </source>
</evidence>
<gene>
    <name evidence="2" type="ORF">Ahy_B09g096517</name>
</gene>
<dbReference type="Proteomes" id="UP000289738">
    <property type="component" value="Chromosome B09"/>
</dbReference>